<evidence type="ECO:0000313" key="3">
    <source>
        <dbReference type="Proteomes" id="UP000030764"/>
    </source>
</evidence>
<dbReference type="AlphaFoldDB" id="A0A085NGQ0"/>
<organism evidence="2">
    <name type="scientific">Trichuris suis</name>
    <name type="common">pig whipworm</name>
    <dbReference type="NCBI Taxonomy" id="68888"/>
    <lineage>
        <taxon>Eukaryota</taxon>
        <taxon>Metazoa</taxon>
        <taxon>Ecdysozoa</taxon>
        <taxon>Nematoda</taxon>
        <taxon>Enoplea</taxon>
        <taxon>Dorylaimia</taxon>
        <taxon>Trichinellida</taxon>
        <taxon>Trichuridae</taxon>
        <taxon>Trichuris</taxon>
    </lineage>
</organism>
<protein>
    <submittedName>
        <fullName evidence="2">Uncharacterized protein</fullName>
    </submittedName>
</protein>
<keyword evidence="3" id="KW-1185">Reference proteome</keyword>
<dbReference type="EMBL" id="KL367502">
    <property type="protein sequence ID" value="KFD68646.1"/>
    <property type="molecule type" value="Genomic_DNA"/>
</dbReference>
<name>A0A085NGQ0_9BILA</name>
<evidence type="ECO:0000313" key="1">
    <source>
        <dbReference type="EMBL" id="KFD55328.1"/>
    </source>
</evidence>
<accession>A0A085NGQ0</accession>
<dbReference type="Proteomes" id="UP000030764">
    <property type="component" value="Unassembled WGS sequence"/>
</dbReference>
<dbReference type="EMBL" id="KL363200">
    <property type="protein sequence ID" value="KFD55328.1"/>
    <property type="molecule type" value="Genomic_DNA"/>
</dbReference>
<reference evidence="2 3" key="1">
    <citation type="journal article" date="2014" name="Nat. Genet.">
        <title>Genome and transcriptome of the porcine whipworm Trichuris suis.</title>
        <authorList>
            <person name="Jex A.R."/>
            <person name="Nejsum P."/>
            <person name="Schwarz E.M."/>
            <person name="Hu L."/>
            <person name="Young N.D."/>
            <person name="Hall R.S."/>
            <person name="Korhonen P.K."/>
            <person name="Liao S."/>
            <person name="Thamsborg S."/>
            <person name="Xia J."/>
            <person name="Xu P."/>
            <person name="Wang S."/>
            <person name="Scheerlinck J.P."/>
            <person name="Hofmann A."/>
            <person name="Sternberg P.W."/>
            <person name="Wang J."/>
            <person name="Gasser R.B."/>
        </authorList>
    </citation>
    <scope>NUCLEOTIDE SEQUENCE [LARGE SCALE GENOMIC DNA]</scope>
    <source>
        <strain evidence="2">DCEP-RM93F</strain>
        <strain evidence="1">DCEP-RM93M</strain>
    </source>
</reference>
<dbReference type="Proteomes" id="UP000030758">
    <property type="component" value="Unassembled WGS sequence"/>
</dbReference>
<proteinExistence type="predicted"/>
<gene>
    <name evidence="1" type="ORF">M513_03668</name>
    <name evidence="2" type="ORF">M514_03668</name>
</gene>
<sequence>MSKCRFPVKLRAQLHWVTSSCLAGSSRSIDSSWNVQPEGAAFNISADVFLRRRSGNPERAFL</sequence>
<evidence type="ECO:0000313" key="2">
    <source>
        <dbReference type="EMBL" id="KFD68646.1"/>
    </source>
</evidence>